<sequence length="208" mass="22304">MTSGLMELAVGIILELVPGPGISGSLSLFGVDSPCEPVGVGCGGSEPDSRPVLPALPNRGFLLPLSWAFQTTRPAERIGFAFFSDGHRHLRPSDRIGRLCPDRSARNRLLRCSRREVDGSPQSVVRLAGLFHQGSDLKNPRLLVWPDHSESRNRVICRCGLLCPARVFPLGLCLTVDTFPAGVLSALALTEVPSCVCLSLSALIVIPD</sequence>
<proteinExistence type="predicted"/>
<accession>A0ABQ7EEL4</accession>
<comment type="caution">
    <text evidence="1">The sequence shown here is derived from an EMBL/GenBank/DDBJ whole genome shotgun (WGS) entry which is preliminary data.</text>
</comment>
<reference evidence="1 2" key="1">
    <citation type="journal article" date="2020" name="BMC Genomics">
        <title>Intraspecific diversification of the crop wild relative Brassica cretica Lam. using demographic model selection.</title>
        <authorList>
            <person name="Kioukis A."/>
            <person name="Michalopoulou V.A."/>
            <person name="Briers L."/>
            <person name="Pirintsos S."/>
            <person name="Studholme D.J."/>
            <person name="Pavlidis P."/>
            <person name="Sarris P.F."/>
        </authorList>
    </citation>
    <scope>NUCLEOTIDE SEQUENCE [LARGE SCALE GENOMIC DNA]</scope>
    <source>
        <strain evidence="2">cv. PFS-1207/04</strain>
    </source>
</reference>
<evidence type="ECO:0000313" key="2">
    <source>
        <dbReference type="Proteomes" id="UP000266723"/>
    </source>
</evidence>
<dbReference type="EMBL" id="QGKV02000299">
    <property type="protein sequence ID" value="KAF3595226.1"/>
    <property type="molecule type" value="Genomic_DNA"/>
</dbReference>
<keyword evidence="2" id="KW-1185">Reference proteome</keyword>
<evidence type="ECO:0008006" key="3">
    <source>
        <dbReference type="Google" id="ProtNLM"/>
    </source>
</evidence>
<gene>
    <name evidence="1" type="ORF">DY000_02021087</name>
</gene>
<protein>
    <recommendedName>
        <fullName evidence="3">Secreted protein</fullName>
    </recommendedName>
</protein>
<evidence type="ECO:0000313" key="1">
    <source>
        <dbReference type="EMBL" id="KAF3595226.1"/>
    </source>
</evidence>
<organism evidence="1 2">
    <name type="scientific">Brassica cretica</name>
    <name type="common">Mustard</name>
    <dbReference type="NCBI Taxonomy" id="69181"/>
    <lineage>
        <taxon>Eukaryota</taxon>
        <taxon>Viridiplantae</taxon>
        <taxon>Streptophyta</taxon>
        <taxon>Embryophyta</taxon>
        <taxon>Tracheophyta</taxon>
        <taxon>Spermatophyta</taxon>
        <taxon>Magnoliopsida</taxon>
        <taxon>eudicotyledons</taxon>
        <taxon>Gunneridae</taxon>
        <taxon>Pentapetalae</taxon>
        <taxon>rosids</taxon>
        <taxon>malvids</taxon>
        <taxon>Brassicales</taxon>
        <taxon>Brassicaceae</taxon>
        <taxon>Brassiceae</taxon>
        <taxon>Brassica</taxon>
    </lineage>
</organism>
<name>A0ABQ7EEL4_BRACR</name>
<dbReference type="Proteomes" id="UP000266723">
    <property type="component" value="Unassembled WGS sequence"/>
</dbReference>